<keyword evidence="3" id="KW-0732">Signal</keyword>
<dbReference type="InterPro" id="IPR032382">
    <property type="entry name" value="AltA1"/>
</dbReference>
<name>A0AAV9H884_9PEZI</name>
<evidence type="ECO:0000256" key="2">
    <source>
        <dbReference type="ARBA" id="ARBA00022525"/>
    </source>
</evidence>
<reference evidence="6" key="2">
    <citation type="submission" date="2023-05" db="EMBL/GenBank/DDBJ databases">
        <authorList>
            <consortium name="Lawrence Berkeley National Laboratory"/>
            <person name="Steindorff A."/>
            <person name="Hensen N."/>
            <person name="Bonometti L."/>
            <person name="Westerberg I."/>
            <person name="Brannstrom I.O."/>
            <person name="Guillou S."/>
            <person name="Cros-Aarteil S."/>
            <person name="Calhoun S."/>
            <person name="Haridas S."/>
            <person name="Kuo A."/>
            <person name="Mondo S."/>
            <person name="Pangilinan J."/>
            <person name="Riley R."/>
            <person name="Labutti K."/>
            <person name="Andreopoulos B."/>
            <person name="Lipzen A."/>
            <person name="Chen C."/>
            <person name="Yanf M."/>
            <person name="Daum C."/>
            <person name="Ng V."/>
            <person name="Clum A."/>
            <person name="Ohm R."/>
            <person name="Martin F."/>
            <person name="Silar P."/>
            <person name="Natvig D."/>
            <person name="Lalanne C."/>
            <person name="Gautier V."/>
            <person name="Ament-Velasquez S.L."/>
            <person name="Kruys A."/>
            <person name="Hutchinson M.I."/>
            <person name="Powell A.J."/>
            <person name="Barry K."/>
            <person name="Miller A.N."/>
            <person name="Grigoriev I.V."/>
            <person name="Debuchy R."/>
            <person name="Gladieux P."/>
            <person name="Thoren M.H."/>
            <person name="Johannesson H."/>
        </authorList>
    </citation>
    <scope>NUCLEOTIDE SEQUENCE</scope>
    <source>
        <strain evidence="6">PSN243</strain>
    </source>
</reference>
<keyword evidence="4" id="KW-1015">Disulfide bond</keyword>
<feature type="domain" description="AA1-like" evidence="5">
    <location>
        <begin position="33"/>
        <end position="152"/>
    </location>
</feature>
<dbReference type="EMBL" id="MU865914">
    <property type="protein sequence ID" value="KAK4455286.1"/>
    <property type="molecule type" value="Genomic_DNA"/>
</dbReference>
<accession>A0AAV9H884</accession>
<sequence>MRKLTPLLTAGLATATATTIQWKIPLFDFHESYTFTTPAHQNSWGFVDFNLTNNLVSYTASCKAQNNRMFNFYGETPAFACTPPDEAPLGAAANFRFNRLTGQLDVEEWIVQGEEKVLVAGSMNVTLACTDETTVNENWVIGEVYGQRDVRCPVAG</sequence>
<dbReference type="GO" id="GO:0005576">
    <property type="term" value="C:extracellular region"/>
    <property type="evidence" value="ECO:0007669"/>
    <property type="project" value="UniProtKB-SubCell"/>
</dbReference>
<gene>
    <name evidence="6" type="ORF">QBC34DRAFT_315404</name>
</gene>
<dbReference type="Pfam" id="PF16541">
    <property type="entry name" value="AltA1"/>
    <property type="match status" value="1"/>
</dbReference>
<feature type="non-terminal residue" evidence="6">
    <location>
        <position position="156"/>
    </location>
</feature>
<comment type="subcellular location">
    <subcellularLocation>
        <location evidence="1">Secreted</location>
    </subcellularLocation>
</comment>
<evidence type="ECO:0000313" key="7">
    <source>
        <dbReference type="Proteomes" id="UP001321760"/>
    </source>
</evidence>
<evidence type="ECO:0000256" key="1">
    <source>
        <dbReference type="ARBA" id="ARBA00004613"/>
    </source>
</evidence>
<evidence type="ECO:0000313" key="6">
    <source>
        <dbReference type="EMBL" id="KAK4455286.1"/>
    </source>
</evidence>
<evidence type="ECO:0000256" key="4">
    <source>
        <dbReference type="ARBA" id="ARBA00023157"/>
    </source>
</evidence>
<reference evidence="6" key="1">
    <citation type="journal article" date="2023" name="Mol. Phylogenet. Evol.">
        <title>Genome-scale phylogeny and comparative genomics of the fungal order Sordariales.</title>
        <authorList>
            <person name="Hensen N."/>
            <person name="Bonometti L."/>
            <person name="Westerberg I."/>
            <person name="Brannstrom I.O."/>
            <person name="Guillou S."/>
            <person name="Cros-Aarteil S."/>
            <person name="Calhoun S."/>
            <person name="Haridas S."/>
            <person name="Kuo A."/>
            <person name="Mondo S."/>
            <person name="Pangilinan J."/>
            <person name="Riley R."/>
            <person name="LaButti K."/>
            <person name="Andreopoulos B."/>
            <person name="Lipzen A."/>
            <person name="Chen C."/>
            <person name="Yan M."/>
            <person name="Daum C."/>
            <person name="Ng V."/>
            <person name="Clum A."/>
            <person name="Steindorff A."/>
            <person name="Ohm R.A."/>
            <person name="Martin F."/>
            <person name="Silar P."/>
            <person name="Natvig D.O."/>
            <person name="Lalanne C."/>
            <person name="Gautier V."/>
            <person name="Ament-Velasquez S.L."/>
            <person name="Kruys A."/>
            <person name="Hutchinson M.I."/>
            <person name="Powell A.J."/>
            <person name="Barry K."/>
            <person name="Miller A.N."/>
            <person name="Grigoriev I.V."/>
            <person name="Debuchy R."/>
            <person name="Gladieux P."/>
            <person name="Hiltunen Thoren M."/>
            <person name="Johannesson H."/>
        </authorList>
    </citation>
    <scope>NUCLEOTIDE SEQUENCE</scope>
    <source>
        <strain evidence="6">PSN243</strain>
    </source>
</reference>
<keyword evidence="7" id="KW-1185">Reference proteome</keyword>
<protein>
    <recommendedName>
        <fullName evidence="5">AA1-like domain-containing protein</fullName>
    </recommendedName>
</protein>
<dbReference type="AlphaFoldDB" id="A0AAV9H884"/>
<keyword evidence="2" id="KW-0964">Secreted</keyword>
<evidence type="ECO:0000259" key="5">
    <source>
        <dbReference type="Pfam" id="PF16541"/>
    </source>
</evidence>
<organism evidence="6 7">
    <name type="scientific">Podospora aff. communis PSN243</name>
    <dbReference type="NCBI Taxonomy" id="3040156"/>
    <lineage>
        <taxon>Eukaryota</taxon>
        <taxon>Fungi</taxon>
        <taxon>Dikarya</taxon>
        <taxon>Ascomycota</taxon>
        <taxon>Pezizomycotina</taxon>
        <taxon>Sordariomycetes</taxon>
        <taxon>Sordariomycetidae</taxon>
        <taxon>Sordariales</taxon>
        <taxon>Podosporaceae</taxon>
        <taxon>Podospora</taxon>
    </lineage>
</organism>
<comment type="caution">
    <text evidence="6">The sequence shown here is derived from an EMBL/GenBank/DDBJ whole genome shotgun (WGS) entry which is preliminary data.</text>
</comment>
<evidence type="ECO:0000256" key="3">
    <source>
        <dbReference type="ARBA" id="ARBA00022729"/>
    </source>
</evidence>
<dbReference type="Proteomes" id="UP001321760">
    <property type="component" value="Unassembled WGS sequence"/>
</dbReference>
<proteinExistence type="predicted"/>